<gene>
    <name evidence="1" type="ORF">SAMN04487943_102497</name>
</gene>
<evidence type="ECO:0000313" key="2">
    <source>
        <dbReference type="Proteomes" id="UP000198565"/>
    </source>
</evidence>
<dbReference type="STRING" id="334253.SAMN04487943_102497"/>
<evidence type="ECO:0000313" key="1">
    <source>
        <dbReference type="EMBL" id="SFL62282.1"/>
    </source>
</evidence>
<proteinExistence type="predicted"/>
<sequence>MSYYNLKIHINLPSQIKNIFIIKKLIPFCNNKLDQIPYYFTRNIEYGPIINLYVQCSERVITYIYSELYNQFNQFIDNLKAAEKSANKVYIERYNDLKRMNGIKNKKPQDNLTIMFYKLNNIERHGEYGSEQEKYLFTKYYFLSQNRVEKTIQFFNKIPEQERLGTVLGLFTACSQLLDDTGKGHGYLSFKSHLLGFLSYKHKDMPKYEQLFKNNFDKNKDVYWEIVKIAKDDQQLHDLRKDQPLFDMIYEWKKIYTEMYEDMLTVIKENPPKQNVLVMFKKNLRFAQYRSLSYFHKKAFANSNKTFFDSPEFQAYRMVVNYVYQTLPTLGISSRKRVEMSYVLVHTMEGGVRK</sequence>
<dbReference type="AlphaFoldDB" id="A0A1I4J6R5"/>
<organism evidence="1 2">
    <name type="scientific">Gracilibacillus orientalis</name>
    <dbReference type="NCBI Taxonomy" id="334253"/>
    <lineage>
        <taxon>Bacteria</taxon>
        <taxon>Bacillati</taxon>
        <taxon>Bacillota</taxon>
        <taxon>Bacilli</taxon>
        <taxon>Bacillales</taxon>
        <taxon>Bacillaceae</taxon>
        <taxon>Gracilibacillus</taxon>
    </lineage>
</organism>
<dbReference type="Proteomes" id="UP000198565">
    <property type="component" value="Unassembled WGS sequence"/>
</dbReference>
<protein>
    <recommendedName>
        <fullName evidence="3">Lantibiotic biosynthesis dehydratase C-term</fullName>
    </recommendedName>
</protein>
<dbReference type="EMBL" id="FOTR01000002">
    <property type="protein sequence ID" value="SFL62282.1"/>
    <property type="molecule type" value="Genomic_DNA"/>
</dbReference>
<reference evidence="2" key="1">
    <citation type="submission" date="2016-10" db="EMBL/GenBank/DDBJ databases">
        <authorList>
            <person name="Varghese N."/>
            <person name="Submissions S."/>
        </authorList>
    </citation>
    <scope>NUCLEOTIDE SEQUENCE [LARGE SCALE GENOMIC DNA]</scope>
    <source>
        <strain evidence="2">CGMCC 1.4250</strain>
    </source>
</reference>
<accession>A0A1I4J6R5</accession>
<evidence type="ECO:0008006" key="3">
    <source>
        <dbReference type="Google" id="ProtNLM"/>
    </source>
</evidence>
<keyword evidence="2" id="KW-1185">Reference proteome</keyword>
<name>A0A1I4J6R5_9BACI</name>